<keyword evidence="8" id="KW-1185">Reference proteome</keyword>
<evidence type="ECO:0000256" key="2">
    <source>
        <dbReference type="ARBA" id="ARBA00022475"/>
    </source>
</evidence>
<evidence type="ECO:0000313" key="8">
    <source>
        <dbReference type="Proteomes" id="UP000003635"/>
    </source>
</evidence>
<proteinExistence type="predicted"/>
<keyword evidence="3 6" id="KW-0812">Transmembrane</keyword>
<dbReference type="InterPro" id="IPR001123">
    <property type="entry name" value="LeuE-type"/>
</dbReference>
<evidence type="ECO:0000256" key="6">
    <source>
        <dbReference type="SAM" id="Phobius"/>
    </source>
</evidence>
<organism evidence="7 8">
    <name type="scientific">Oceanicola granulosus (strain ATCC BAA-861 / DSM 15982 / KCTC 12143 / HTCC2516)</name>
    <dbReference type="NCBI Taxonomy" id="314256"/>
    <lineage>
        <taxon>Bacteria</taxon>
        <taxon>Pseudomonadati</taxon>
        <taxon>Pseudomonadota</taxon>
        <taxon>Alphaproteobacteria</taxon>
        <taxon>Rhodobacterales</taxon>
        <taxon>Roseobacteraceae</taxon>
        <taxon>Oceanicola</taxon>
    </lineage>
</organism>
<feature type="transmembrane region" description="Helical" evidence="6">
    <location>
        <begin position="44"/>
        <end position="62"/>
    </location>
</feature>
<evidence type="ECO:0000256" key="1">
    <source>
        <dbReference type="ARBA" id="ARBA00004651"/>
    </source>
</evidence>
<gene>
    <name evidence="7" type="ORF">OG2516_01661</name>
</gene>
<protein>
    <submittedName>
        <fullName evidence="7">Transporter, LysE family putative</fullName>
    </submittedName>
</protein>
<dbReference type="GO" id="GO:0033228">
    <property type="term" value="P:cysteine export across plasma membrane"/>
    <property type="evidence" value="ECO:0007669"/>
    <property type="project" value="TreeGrafter"/>
</dbReference>
<keyword evidence="4 6" id="KW-1133">Transmembrane helix</keyword>
<name>Q2CFV7_OCEGH</name>
<evidence type="ECO:0000256" key="4">
    <source>
        <dbReference type="ARBA" id="ARBA00022989"/>
    </source>
</evidence>
<dbReference type="OrthoDB" id="9812084at2"/>
<dbReference type="GO" id="GO:0015171">
    <property type="term" value="F:amino acid transmembrane transporter activity"/>
    <property type="evidence" value="ECO:0007669"/>
    <property type="project" value="TreeGrafter"/>
</dbReference>
<dbReference type="eggNOG" id="COG1280">
    <property type="taxonomic scope" value="Bacteria"/>
</dbReference>
<dbReference type="STRING" id="314256.OG2516_01661"/>
<evidence type="ECO:0000256" key="3">
    <source>
        <dbReference type="ARBA" id="ARBA00022692"/>
    </source>
</evidence>
<dbReference type="Pfam" id="PF01810">
    <property type="entry name" value="LysE"/>
    <property type="match status" value="1"/>
</dbReference>
<dbReference type="GO" id="GO:0005886">
    <property type="term" value="C:plasma membrane"/>
    <property type="evidence" value="ECO:0007669"/>
    <property type="project" value="UniProtKB-SubCell"/>
</dbReference>
<feature type="transmembrane region" description="Helical" evidence="6">
    <location>
        <begin position="74"/>
        <end position="91"/>
    </location>
</feature>
<dbReference type="AlphaFoldDB" id="Q2CFV7"/>
<comment type="subcellular location">
    <subcellularLocation>
        <location evidence="1">Cell membrane</location>
        <topology evidence="1">Multi-pass membrane protein</topology>
    </subcellularLocation>
</comment>
<dbReference type="EMBL" id="AAOT01000011">
    <property type="protein sequence ID" value="EAR51585.1"/>
    <property type="molecule type" value="Genomic_DNA"/>
</dbReference>
<dbReference type="PANTHER" id="PTHR30086">
    <property type="entry name" value="ARGININE EXPORTER PROTEIN ARGO"/>
    <property type="match status" value="1"/>
</dbReference>
<keyword evidence="2" id="KW-1003">Cell membrane</keyword>
<sequence>MTAQIAYALVAFAFVTTVTPGPNNVMLMASGANFGVRRTLPHMLGIALGLVSMILLLGFGLAQVFERLPAAGTVLKALAIAYLLYLAWRIATAEPRPDAAPGAEARPMTALEAAAFQWVNPKAWAMALTGVTVYLPDRTALTILVAAALFFAVCLPCVSLWAALGQQLRRVLTNPARRRAFNVTMALLLVATLWPILTH</sequence>
<feature type="transmembrane region" description="Helical" evidence="6">
    <location>
        <begin position="180"/>
        <end position="197"/>
    </location>
</feature>
<keyword evidence="5 6" id="KW-0472">Membrane</keyword>
<accession>Q2CFV7</accession>
<dbReference type="PANTHER" id="PTHR30086:SF20">
    <property type="entry name" value="ARGININE EXPORTER PROTEIN ARGO-RELATED"/>
    <property type="match status" value="1"/>
</dbReference>
<evidence type="ECO:0000256" key="5">
    <source>
        <dbReference type="ARBA" id="ARBA00023136"/>
    </source>
</evidence>
<evidence type="ECO:0000313" key="7">
    <source>
        <dbReference type="EMBL" id="EAR51585.1"/>
    </source>
</evidence>
<dbReference type="Proteomes" id="UP000003635">
    <property type="component" value="Unassembled WGS sequence"/>
</dbReference>
<dbReference type="RefSeq" id="WP_007253864.1">
    <property type="nucleotide sequence ID" value="NZ_CH724107.1"/>
</dbReference>
<reference evidence="7 8" key="1">
    <citation type="journal article" date="2010" name="J. Bacteriol.">
        <title>Genome sequences of Oceanicola granulosus HTCC2516(T) and Oceanicola batsensis HTCC2597(TDelta).</title>
        <authorList>
            <person name="Thrash J.C."/>
            <person name="Cho J.C."/>
            <person name="Vergin K.L."/>
            <person name="Giovannoni S.J."/>
        </authorList>
    </citation>
    <scope>NUCLEOTIDE SEQUENCE [LARGE SCALE GENOMIC DNA]</scope>
    <source>
        <strain evidence="8">ATCC BAA-861 / DSM 15982 / KCTC 12143 / HTCC2516</strain>
    </source>
</reference>
<feature type="transmembrane region" description="Helical" evidence="6">
    <location>
        <begin position="140"/>
        <end position="164"/>
    </location>
</feature>
<comment type="caution">
    <text evidence="7">The sequence shown here is derived from an EMBL/GenBank/DDBJ whole genome shotgun (WGS) entry which is preliminary data.</text>
</comment>
<dbReference type="HOGENOM" id="CLU_079569_1_0_5"/>